<accession>A0A1H2RN49</accession>
<organism evidence="2 3">
    <name type="scientific">Alicyclobacillus hesperidum</name>
    <dbReference type="NCBI Taxonomy" id="89784"/>
    <lineage>
        <taxon>Bacteria</taxon>
        <taxon>Bacillati</taxon>
        <taxon>Bacillota</taxon>
        <taxon>Bacilli</taxon>
        <taxon>Bacillales</taxon>
        <taxon>Alicyclobacillaceae</taxon>
        <taxon>Alicyclobacillus</taxon>
    </lineage>
</organism>
<reference evidence="2" key="1">
    <citation type="submission" date="2016-10" db="EMBL/GenBank/DDBJ databases">
        <authorList>
            <person name="de Groot N.N."/>
        </authorList>
    </citation>
    <scope>NUCLEOTIDE SEQUENCE [LARGE SCALE GENOMIC DNA]</scope>
    <source>
        <strain evidence="2">DSM 12489</strain>
    </source>
</reference>
<dbReference type="EMBL" id="BSRA01000006">
    <property type="protein sequence ID" value="GLV13538.1"/>
    <property type="molecule type" value="Genomic_DNA"/>
</dbReference>
<protein>
    <submittedName>
        <fullName evidence="2">Uncharacterized protein</fullName>
    </submittedName>
</protein>
<gene>
    <name evidence="1" type="ORF">Heshes_12220</name>
    <name evidence="2" type="ORF">SAMN04489725_10373</name>
</gene>
<dbReference type="AlphaFoldDB" id="A0A1H2RN49"/>
<proteinExistence type="predicted"/>
<dbReference type="Proteomes" id="UP000182589">
    <property type="component" value="Unassembled WGS sequence"/>
</dbReference>
<evidence type="ECO:0000313" key="3">
    <source>
        <dbReference type="Proteomes" id="UP000182589"/>
    </source>
</evidence>
<keyword evidence="3" id="KW-1185">Reference proteome</keyword>
<dbReference type="STRING" id="89784.SAMN04489725_10373"/>
<dbReference type="EMBL" id="FNOJ01000003">
    <property type="protein sequence ID" value="SDW20892.1"/>
    <property type="molecule type" value="Genomic_DNA"/>
</dbReference>
<name>A0A1H2RN49_9BACL</name>
<dbReference type="Proteomes" id="UP001157137">
    <property type="component" value="Unassembled WGS sequence"/>
</dbReference>
<reference evidence="3" key="2">
    <citation type="submission" date="2016-10" db="EMBL/GenBank/DDBJ databases">
        <authorList>
            <person name="Varghese N."/>
        </authorList>
    </citation>
    <scope>NUCLEOTIDE SEQUENCE [LARGE SCALE GENOMIC DNA]</scope>
    <source>
        <strain evidence="3">DSM 12489</strain>
    </source>
</reference>
<evidence type="ECO:0000313" key="1">
    <source>
        <dbReference type="EMBL" id="GLV13538.1"/>
    </source>
</evidence>
<sequence>MRTFDPLDWVHAFDDYEMYMYLRQDGNAADGIYMQMLQRELVDGAEIWSVLYDRRLTSDISQVGLDPQHPAYEDEVLRNYLAAHPTVVDDEKAYLAKWLQGHGKAEGEA</sequence>
<dbReference type="RefSeq" id="WP_040289797.1">
    <property type="nucleotide sequence ID" value="NZ_BSRA01000006.1"/>
</dbReference>
<reference evidence="1" key="3">
    <citation type="submission" date="2023-02" db="EMBL/GenBank/DDBJ databases">
        <title>Proposal of a novel subspecies: Alicyclobacillus hesperidum subspecies aegle.</title>
        <authorList>
            <person name="Goto K."/>
            <person name="Fujii T."/>
            <person name="Yasui K."/>
            <person name="Mochida K."/>
            <person name="Kato-Tanaka Y."/>
            <person name="Morohoshi S."/>
            <person name="An S.Y."/>
            <person name="Kasai H."/>
            <person name="Yokota A."/>
        </authorList>
    </citation>
    <scope>NUCLEOTIDE SEQUENCE</scope>
    <source>
        <strain evidence="1">DSM 12766</strain>
    </source>
</reference>
<evidence type="ECO:0000313" key="2">
    <source>
        <dbReference type="EMBL" id="SDW20892.1"/>
    </source>
</evidence>